<reference evidence="1 2" key="1">
    <citation type="submission" date="2010-12" db="EMBL/GenBank/DDBJ databases">
        <title>Complete sequence of Ethanoligenens harbinense YUAN-3.</title>
        <authorList>
            <person name="Lucas S."/>
            <person name="Copeland A."/>
            <person name="Lapidus A."/>
            <person name="Cheng J.-F."/>
            <person name="Bruce D."/>
            <person name="Goodwin L."/>
            <person name="Pitluck S."/>
            <person name="Chertkov O."/>
            <person name="Misra M."/>
            <person name="Detter J.C."/>
            <person name="Han C."/>
            <person name="Tapia R."/>
            <person name="Land M."/>
            <person name="Hauser L."/>
            <person name="Jeffries C."/>
            <person name="Kyrpides N."/>
            <person name="Ivanova N."/>
            <person name="Mikhailova N."/>
            <person name="Wang A."/>
            <person name="Mouttaki H."/>
            <person name="He Z."/>
            <person name="Zhou J."/>
            <person name="Hemme C.L."/>
            <person name="Woyke T."/>
        </authorList>
    </citation>
    <scope>NUCLEOTIDE SEQUENCE [LARGE SCALE GENOMIC DNA]</scope>
    <source>
        <strain evidence="2">DSM 18485 / JCM 12961 / CGMCC 1.5033 / YUAN-3</strain>
    </source>
</reference>
<dbReference type="HOGENOM" id="CLU_2897434_0_0_9"/>
<name>E6U313_ETHHY</name>
<sequence length="62" mass="7461">MRKPLFNLWRGEPFYHILTKKKYPHAKEQYIPTYIVNNIHIFSKHQISQLPLMAESQPYSTS</sequence>
<keyword evidence="2" id="KW-1185">Reference proteome</keyword>
<evidence type="ECO:0000313" key="1">
    <source>
        <dbReference type="EMBL" id="ADU26380.1"/>
    </source>
</evidence>
<proteinExistence type="predicted"/>
<dbReference type="AlphaFoldDB" id="E6U313"/>
<evidence type="ECO:0000313" key="2">
    <source>
        <dbReference type="Proteomes" id="UP000001551"/>
    </source>
</evidence>
<gene>
    <name evidence="1" type="ordered locus">Ethha_0811</name>
</gene>
<accession>E6U313</accession>
<dbReference type="Proteomes" id="UP000001551">
    <property type="component" value="Chromosome"/>
</dbReference>
<dbReference type="EMBL" id="CP002400">
    <property type="protein sequence ID" value="ADU26380.1"/>
    <property type="molecule type" value="Genomic_DNA"/>
</dbReference>
<dbReference type="KEGG" id="eha:Ethha_0811"/>
<organism evidence="1 2">
    <name type="scientific">Ethanoligenens harbinense (strain DSM 18485 / JCM 12961 / CGMCC 1.5033 / YUAN-3)</name>
    <dbReference type="NCBI Taxonomy" id="663278"/>
    <lineage>
        <taxon>Bacteria</taxon>
        <taxon>Bacillati</taxon>
        <taxon>Bacillota</taxon>
        <taxon>Clostridia</taxon>
        <taxon>Eubacteriales</taxon>
        <taxon>Oscillospiraceae</taxon>
        <taxon>Ethanoligenens</taxon>
    </lineage>
</organism>
<protein>
    <submittedName>
        <fullName evidence="1">Uncharacterized protein</fullName>
    </submittedName>
</protein>